<dbReference type="Pfam" id="PF01381">
    <property type="entry name" value="HTH_3"/>
    <property type="match status" value="1"/>
</dbReference>
<accession>A0A414FXX7</accession>
<dbReference type="Proteomes" id="UP000286050">
    <property type="component" value="Unassembled WGS sequence"/>
</dbReference>
<name>A0A414FXX7_9ACTN</name>
<protein>
    <submittedName>
        <fullName evidence="3">XRE family transcriptional regulator</fullName>
    </submittedName>
</protein>
<organism evidence="3 4">
    <name type="scientific">Collinsella intestinalis</name>
    <dbReference type="NCBI Taxonomy" id="147207"/>
    <lineage>
        <taxon>Bacteria</taxon>
        <taxon>Bacillati</taxon>
        <taxon>Actinomycetota</taxon>
        <taxon>Coriobacteriia</taxon>
        <taxon>Coriobacteriales</taxon>
        <taxon>Coriobacteriaceae</taxon>
        <taxon>Collinsella</taxon>
    </lineage>
</organism>
<feature type="compositionally biased region" description="Acidic residues" evidence="1">
    <location>
        <begin position="116"/>
        <end position="126"/>
    </location>
</feature>
<evidence type="ECO:0000256" key="1">
    <source>
        <dbReference type="SAM" id="MobiDB-lite"/>
    </source>
</evidence>
<dbReference type="PROSITE" id="PS50943">
    <property type="entry name" value="HTH_CROC1"/>
    <property type="match status" value="1"/>
</dbReference>
<evidence type="ECO:0000313" key="3">
    <source>
        <dbReference type="EMBL" id="RHD56427.1"/>
    </source>
</evidence>
<dbReference type="GO" id="GO:0003677">
    <property type="term" value="F:DNA binding"/>
    <property type="evidence" value="ECO:0007669"/>
    <property type="project" value="InterPro"/>
</dbReference>
<feature type="region of interest" description="Disordered" evidence="1">
    <location>
        <begin position="106"/>
        <end position="126"/>
    </location>
</feature>
<feature type="domain" description="HTH cro/C1-type" evidence="2">
    <location>
        <begin position="5"/>
        <end position="62"/>
    </location>
</feature>
<reference evidence="3 4" key="1">
    <citation type="submission" date="2018-08" db="EMBL/GenBank/DDBJ databases">
        <title>A genome reference for cultivated species of the human gut microbiota.</title>
        <authorList>
            <person name="Zou Y."/>
            <person name="Xue W."/>
            <person name="Luo G."/>
        </authorList>
    </citation>
    <scope>NUCLEOTIDE SEQUENCE [LARGE SCALE GENOMIC DNA]</scope>
    <source>
        <strain evidence="3 4">AM30-5LB</strain>
    </source>
</reference>
<dbReference type="SUPFAM" id="SSF47413">
    <property type="entry name" value="lambda repressor-like DNA-binding domains"/>
    <property type="match status" value="1"/>
</dbReference>
<dbReference type="RefSeq" id="WP_118271488.1">
    <property type="nucleotide sequence ID" value="NZ_JAQECN010000022.1"/>
</dbReference>
<dbReference type="SMART" id="SM00530">
    <property type="entry name" value="HTH_XRE"/>
    <property type="match status" value="1"/>
</dbReference>
<evidence type="ECO:0000313" key="4">
    <source>
        <dbReference type="Proteomes" id="UP000286050"/>
    </source>
</evidence>
<proteinExistence type="predicted"/>
<dbReference type="InterPro" id="IPR010982">
    <property type="entry name" value="Lambda_DNA-bd_dom_sf"/>
</dbReference>
<dbReference type="AlphaFoldDB" id="A0A414FXX7"/>
<dbReference type="CDD" id="cd00093">
    <property type="entry name" value="HTH_XRE"/>
    <property type="match status" value="1"/>
</dbReference>
<dbReference type="Gene3D" id="1.10.260.40">
    <property type="entry name" value="lambda repressor-like DNA-binding domains"/>
    <property type="match status" value="1"/>
</dbReference>
<dbReference type="InterPro" id="IPR001387">
    <property type="entry name" value="Cro/C1-type_HTH"/>
</dbReference>
<gene>
    <name evidence="3" type="ORF">DW787_02385</name>
</gene>
<sequence length="126" mass="14150">MNIQLKAIRKRAGYKNRQEFVDALGDSYSLRRITSWENGERMPSLEQACELADFLHCTLDELAGRDFSPPAYSDQRQQVLNTCYEKLNDKSKGELTGLASTMTADPSRLAVKSGEDTEPVVEEMTA</sequence>
<evidence type="ECO:0000259" key="2">
    <source>
        <dbReference type="PROSITE" id="PS50943"/>
    </source>
</evidence>
<comment type="caution">
    <text evidence="3">The sequence shown here is derived from an EMBL/GenBank/DDBJ whole genome shotgun (WGS) entry which is preliminary data.</text>
</comment>
<dbReference type="EMBL" id="QSJI01000002">
    <property type="protein sequence ID" value="RHD56427.1"/>
    <property type="molecule type" value="Genomic_DNA"/>
</dbReference>